<evidence type="ECO:0000313" key="1">
    <source>
        <dbReference type="Proteomes" id="UP000790787"/>
    </source>
</evidence>
<reference evidence="1" key="1">
    <citation type="journal article" date="2014" name="Nat. Commun.">
        <title>The tobacco genome sequence and its comparison with those of tomato and potato.</title>
        <authorList>
            <person name="Sierro N."/>
            <person name="Battey J.N."/>
            <person name="Ouadi S."/>
            <person name="Bakaher N."/>
            <person name="Bovet L."/>
            <person name="Willig A."/>
            <person name="Goepfert S."/>
            <person name="Peitsch M.C."/>
            <person name="Ivanov N.V."/>
        </authorList>
    </citation>
    <scope>NUCLEOTIDE SEQUENCE [LARGE SCALE GENOMIC DNA]</scope>
</reference>
<sequence length="517" mass="57143">MARTRNSNTDTQDAAQETIATIVAQVPPPTSAPAQETIFPEVGQMFNAVNSAMEMFKAFMANQNERRDEIPPQSARQNNSESSRVNEFLKLSPPVFYGSIVDEDLILWMKGVKKAIRMMKAFDNEAVELVVYQLRDVAGAWEAKATEFEQLKQGNKSVQEYYMEFIRLAKHAPHMVKTEKAKIRRFVGGLVYHVKDTTSAAAVGMTAFSSIVGFAKHLEKDRQHKREKKHNKKARTADVLRVKENQSRQNQNFRTSSSYSQSHAEQLSQQQGLCGTCKRQHSGQCKLGFHGCYHCGDIGHIKANCPKLRRNFSGGSARPSSSSATIVAPPQARSSHNQTGHGAGRGADRVTQGGGQPRLVATLDRQSVEASAEVITGILLVCSQNAYAIMDPGSAFSYVTPYFAINLGLELEQLSEPFLLSTPVGELVKVTRVYRGCIVSVQGRNTKADLIELEMAQRMISNGCLAYLAHIINPESEPPTLQSVPIVREFQEVFPDDLPGLTPERIIDFVIDLMPGT</sequence>
<keyword evidence="1" id="KW-1185">Reference proteome</keyword>
<name>A0AC58S5N1_TOBAC</name>
<accession>A0AC58S5N1</accession>
<protein>
    <submittedName>
        <fullName evidence="2">Uncharacterized protein LOC107771968</fullName>
    </submittedName>
</protein>
<evidence type="ECO:0000313" key="2">
    <source>
        <dbReference type="RefSeq" id="XP_075080269.1"/>
    </source>
</evidence>
<dbReference type="RefSeq" id="XP_075080269.1">
    <property type="nucleotide sequence ID" value="XM_075224168.1"/>
</dbReference>
<organism evidence="1 2">
    <name type="scientific">Nicotiana tabacum</name>
    <name type="common">Common tobacco</name>
    <dbReference type="NCBI Taxonomy" id="4097"/>
    <lineage>
        <taxon>Eukaryota</taxon>
        <taxon>Viridiplantae</taxon>
        <taxon>Streptophyta</taxon>
        <taxon>Embryophyta</taxon>
        <taxon>Tracheophyta</taxon>
        <taxon>Spermatophyta</taxon>
        <taxon>Magnoliopsida</taxon>
        <taxon>eudicotyledons</taxon>
        <taxon>Gunneridae</taxon>
        <taxon>Pentapetalae</taxon>
        <taxon>asterids</taxon>
        <taxon>lamiids</taxon>
        <taxon>Solanales</taxon>
        <taxon>Solanaceae</taxon>
        <taxon>Nicotianoideae</taxon>
        <taxon>Nicotianeae</taxon>
        <taxon>Nicotiana</taxon>
    </lineage>
</organism>
<gene>
    <name evidence="2" type="primary">LOC107771968</name>
</gene>
<reference evidence="2" key="2">
    <citation type="submission" date="2025-08" db="UniProtKB">
        <authorList>
            <consortium name="RefSeq"/>
        </authorList>
    </citation>
    <scope>IDENTIFICATION</scope>
    <source>
        <tissue evidence="2">Leaf</tissue>
    </source>
</reference>
<dbReference type="Proteomes" id="UP000790787">
    <property type="component" value="Chromosome 11"/>
</dbReference>
<proteinExistence type="predicted"/>